<dbReference type="NCBIfam" id="TIGR00711">
    <property type="entry name" value="efflux_EmrB"/>
    <property type="match status" value="1"/>
</dbReference>
<dbReference type="SUPFAM" id="SSF103473">
    <property type="entry name" value="MFS general substrate transporter"/>
    <property type="match status" value="1"/>
</dbReference>
<dbReference type="STRING" id="574375.AZF08_05450"/>
<keyword evidence="3" id="KW-1003">Cell membrane</keyword>
<keyword evidence="10" id="KW-1185">Reference proteome</keyword>
<evidence type="ECO:0000313" key="9">
    <source>
        <dbReference type="EMBL" id="KEK24586.1"/>
    </source>
</evidence>
<sequence length="458" mass="49200">MVTHSATNLETNQMKSSSMIILLALAIGFIMATLDVTVVNIAISNIQENLHMGISSATWVVDGYILSFASLLLIGGSLANRYGAKHMYLIGLVCFVFASLFCSIASSGNTLVAARILQGIGAALFMPSSLSLLATSYPNEKQRAKIFGLWSAIVSVTSGIGPFIGGVLVHTFGWRSIFVINLPIGIIGIFLAYYVVSTSSRQQVKLNLFNHGLGVITLACLAFSLIEGPSYGWTSPQILGGFLITIIVANLFITAERTSKHPIIPLALFHDQRFSSANIVGFFINFSLFGGIFMFGLFLQHTRGATPFLAGLQLLPMMAVFVVGNLLFAKLAIRFGSKSPMLISLLVASLGSFLLLFISPSMPYWLVATIYAIVNLGIGVSVPAMTAIVIQTAGREHGNIAGATLNVNRQIGALVGVAFMGIILHESVTWYAGAKYSFLAMGISYLIASFLVWRFIKK</sequence>
<dbReference type="eggNOG" id="COG0477">
    <property type="taxonomic scope" value="Bacteria"/>
</dbReference>
<keyword evidence="2" id="KW-0813">Transport</keyword>
<feature type="transmembrane region" description="Helical" evidence="7">
    <location>
        <begin position="411"/>
        <end position="432"/>
    </location>
</feature>
<dbReference type="Gene3D" id="1.20.1720.10">
    <property type="entry name" value="Multidrug resistance protein D"/>
    <property type="match status" value="1"/>
</dbReference>
<dbReference type="GO" id="GO:0005886">
    <property type="term" value="C:plasma membrane"/>
    <property type="evidence" value="ECO:0007669"/>
    <property type="project" value="UniProtKB-SubCell"/>
</dbReference>
<keyword evidence="6 7" id="KW-0472">Membrane</keyword>
<evidence type="ECO:0000313" key="10">
    <source>
        <dbReference type="Proteomes" id="UP000027778"/>
    </source>
</evidence>
<dbReference type="Gene3D" id="1.20.1250.20">
    <property type="entry name" value="MFS general substrate transporter like domains"/>
    <property type="match status" value="1"/>
</dbReference>
<feature type="transmembrane region" description="Helical" evidence="7">
    <location>
        <begin position="305"/>
        <end position="328"/>
    </location>
</feature>
<feature type="transmembrane region" description="Helical" evidence="7">
    <location>
        <begin position="20"/>
        <end position="43"/>
    </location>
</feature>
<feature type="transmembrane region" description="Helical" evidence="7">
    <location>
        <begin position="146"/>
        <end position="168"/>
    </location>
</feature>
<name>A0A073KDJ1_9BACI</name>
<dbReference type="Proteomes" id="UP000027778">
    <property type="component" value="Unassembled WGS sequence"/>
</dbReference>
<evidence type="ECO:0000256" key="7">
    <source>
        <dbReference type="SAM" id="Phobius"/>
    </source>
</evidence>
<feature type="transmembrane region" description="Helical" evidence="7">
    <location>
        <begin position="112"/>
        <end position="134"/>
    </location>
</feature>
<keyword evidence="4 7" id="KW-0812">Transmembrane</keyword>
<dbReference type="PANTHER" id="PTHR42718:SF40">
    <property type="entry name" value="METHYLENOMYCIN A RESISTANCE PROTEIN"/>
    <property type="match status" value="1"/>
</dbReference>
<evidence type="ECO:0000256" key="5">
    <source>
        <dbReference type="ARBA" id="ARBA00022989"/>
    </source>
</evidence>
<feature type="transmembrane region" description="Helical" evidence="7">
    <location>
        <begin position="340"/>
        <end position="358"/>
    </location>
</feature>
<feature type="transmembrane region" description="Helical" evidence="7">
    <location>
        <begin position="174"/>
        <end position="196"/>
    </location>
</feature>
<dbReference type="InterPro" id="IPR036259">
    <property type="entry name" value="MFS_trans_sf"/>
</dbReference>
<feature type="transmembrane region" description="Helical" evidence="7">
    <location>
        <begin position="208"/>
        <end position="226"/>
    </location>
</feature>
<dbReference type="PANTHER" id="PTHR42718">
    <property type="entry name" value="MAJOR FACILITATOR SUPERFAMILY MULTIDRUG TRANSPORTER MFSC"/>
    <property type="match status" value="1"/>
</dbReference>
<dbReference type="CDD" id="cd17321">
    <property type="entry name" value="MFS_MMR_MDR_like"/>
    <property type="match status" value="1"/>
</dbReference>
<dbReference type="GO" id="GO:0022857">
    <property type="term" value="F:transmembrane transporter activity"/>
    <property type="evidence" value="ECO:0007669"/>
    <property type="project" value="InterPro"/>
</dbReference>
<dbReference type="EMBL" id="JOTM01000006">
    <property type="protein sequence ID" value="KEK24586.1"/>
    <property type="molecule type" value="Genomic_DNA"/>
</dbReference>
<feature type="transmembrane region" description="Helical" evidence="7">
    <location>
        <begin position="276"/>
        <end position="299"/>
    </location>
</feature>
<comment type="caution">
    <text evidence="9">The sequence shown here is derived from an EMBL/GenBank/DDBJ whole genome shotgun (WGS) entry which is preliminary data.</text>
</comment>
<feature type="transmembrane region" description="Helical" evidence="7">
    <location>
        <begin position="87"/>
        <end position="106"/>
    </location>
</feature>
<dbReference type="PROSITE" id="PS50850">
    <property type="entry name" value="MFS"/>
    <property type="match status" value="1"/>
</dbReference>
<evidence type="ECO:0000256" key="3">
    <source>
        <dbReference type="ARBA" id="ARBA00022475"/>
    </source>
</evidence>
<dbReference type="RefSeq" id="WP_033674351.1">
    <property type="nucleotide sequence ID" value="NZ_JOTM01000006.1"/>
</dbReference>
<accession>A0A073KDJ1</accession>
<feature type="transmembrane region" description="Helical" evidence="7">
    <location>
        <begin position="238"/>
        <end position="255"/>
    </location>
</feature>
<dbReference type="AlphaFoldDB" id="A0A073KDJ1"/>
<feature type="transmembrane region" description="Helical" evidence="7">
    <location>
        <begin position="63"/>
        <end position="80"/>
    </location>
</feature>
<proteinExistence type="predicted"/>
<organism evidence="9 10">
    <name type="scientific">Bacillus gaemokensis</name>
    <dbReference type="NCBI Taxonomy" id="574375"/>
    <lineage>
        <taxon>Bacteria</taxon>
        <taxon>Bacillati</taxon>
        <taxon>Bacillota</taxon>
        <taxon>Bacilli</taxon>
        <taxon>Bacillales</taxon>
        <taxon>Bacillaceae</taxon>
        <taxon>Bacillus</taxon>
        <taxon>Bacillus cereus group</taxon>
    </lineage>
</organism>
<feature type="domain" description="Major facilitator superfamily (MFS) profile" evidence="8">
    <location>
        <begin position="21"/>
        <end position="458"/>
    </location>
</feature>
<evidence type="ECO:0000256" key="1">
    <source>
        <dbReference type="ARBA" id="ARBA00004651"/>
    </source>
</evidence>
<evidence type="ECO:0000256" key="2">
    <source>
        <dbReference type="ARBA" id="ARBA00022448"/>
    </source>
</evidence>
<comment type="subcellular location">
    <subcellularLocation>
        <location evidence="1">Cell membrane</location>
        <topology evidence="1">Multi-pass membrane protein</topology>
    </subcellularLocation>
</comment>
<dbReference type="Pfam" id="PF07690">
    <property type="entry name" value="MFS_1"/>
    <property type="match status" value="1"/>
</dbReference>
<feature type="transmembrane region" description="Helical" evidence="7">
    <location>
        <begin position="438"/>
        <end position="456"/>
    </location>
</feature>
<dbReference type="PRINTS" id="PR01036">
    <property type="entry name" value="TCRTETB"/>
</dbReference>
<dbReference type="InterPro" id="IPR011701">
    <property type="entry name" value="MFS"/>
</dbReference>
<dbReference type="InterPro" id="IPR004638">
    <property type="entry name" value="EmrB-like"/>
</dbReference>
<protein>
    <submittedName>
        <fullName evidence="9">Major facilitator transporter</fullName>
    </submittedName>
</protein>
<dbReference type="OrthoDB" id="2414439at2"/>
<dbReference type="InterPro" id="IPR020846">
    <property type="entry name" value="MFS_dom"/>
</dbReference>
<evidence type="ECO:0000259" key="8">
    <source>
        <dbReference type="PROSITE" id="PS50850"/>
    </source>
</evidence>
<evidence type="ECO:0000256" key="6">
    <source>
        <dbReference type="ARBA" id="ARBA00023136"/>
    </source>
</evidence>
<feature type="transmembrane region" description="Helical" evidence="7">
    <location>
        <begin position="364"/>
        <end position="390"/>
    </location>
</feature>
<evidence type="ECO:0000256" key="4">
    <source>
        <dbReference type="ARBA" id="ARBA00022692"/>
    </source>
</evidence>
<keyword evidence="5 7" id="KW-1133">Transmembrane helix</keyword>
<reference evidence="9 10" key="1">
    <citation type="submission" date="2014-06" db="EMBL/GenBank/DDBJ databases">
        <title>Draft genome sequence of Bacillus gaemokensis JCM 15801 (MCCC 1A00707).</title>
        <authorList>
            <person name="Lai Q."/>
            <person name="Liu Y."/>
            <person name="Shao Z."/>
        </authorList>
    </citation>
    <scope>NUCLEOTIDE SEQUENCE [LARGE SCALE GENOMIC DNA]</scope>
    <source>
        <strain evidence="9 10">JCM 15801</strain>
    </source>
</reference>
<gene>
    <name evidence="9" type="ORF">BAGA_25915</name>
</gene>